<sequence>MANESAVVHDSNSPSTIFVRHCGYTSTVKIVGDINTAKFMSQEIVIDDEPEGGANALNINRILYYMLCKVLKFLPGLGYLRPVGDRYGVFDNHLPTALRKFSFDRHLSLQNMKKIVS</sequence>
<protein>
    <submittedName>
        <fullName evidence="1">Tetratricopeptide repeat (TPR)-like superfamily protein</fullName>
    </submittedName>
</protein>
<proteinExistence type="predicted"/>
<dbReference type="EMBL" id="PKPP01000886">
    <property type="protein sequence ID" value="PWA87704.1"/>
    <property type="molecule type" value="Genomic_DNA"/>
</dbReference>
<evidence type="ECO:0000313" key="1">
    <source>
        <dbReference type="EMBL" id="PWA87704.1"/>
    </source>
</evidence>
<evidence type="ECO:0000313" key="2">
    <source>
        <dbReference type="Proteomes" id="UP000245207"/>
    </source>
</evidence>
<gene>
    <name evidence="1" type="ORF">CTI12_AA119380</name>
</gene>
<dbReference type="Proteomes" id="UP000245207">
    <property type="component" value="Unassembled WGS sequence"/>
</dbReference>
<dbReference type="STRING" id="35608.A0A2U1PPL9"/>
<comment type="caution">
    <text evidence="1">The sequence shown here is derived from an EMBL/GenBank/DDBJ whole genome shotgun (WGS) entry which is preliminary data.</text>
</comment>
<dbReference type="AlphaFoldDB" id="A0A2U1PPL9"/>
<keyword evidence="2" id="KW-1185">Reference proteome</keyword>
<reference evidence="1 2" key="1">
    <citation type="journal article" date="2018" name="Mol. Plant">
        <title>The genome of Artemisia annua provides insight into the evolution of Asteraceae family and artemisinin biosynthesis.</title>
        <authorList>
            <person name="Shen Q."/>
            <person name="Zhang L."/>
            <person name="Liao Z."/>
            <person name="Wang S."/>
            <person name="Yan T."/>
            <person name="Shi P."/>
            <person name="Liu M."/>
            <person name="Fu X."/>
            <person name="Pan Q."/>
            <person name="Wang Y."/>
            <person name="Lv Z."/>
            <person name="Lu X."/>
            <person name="Zhang F."/>
            <person name="Jiang W."/>
            <person name="Ma Y."/>
            <person name="Chen M."/>
            <person name="Hao X."/>
            <person name="Li L."/>
            <person name="Tang Y."/>
            <person name="Lv G."/>
            <person name="Zhou Y."/>
            <person name="Sun X."/>
            <person name="Brodelius P.E."/>
            <person name="Rose J.K.C."/>
            <person name="Tang K."/>
        </authorList>
    </citation>
    <scope>NUCLEOTIDE SEQUENCE [LARGE SCALE GENOMIC DNA]</scope>
    <source>
        <strain evidence="2">cv. Huhao1</strain>
        <tissue evidence="1">Leaf</tissue>
    </source>
</reference>
<dbReference type="OrthoDB" id="1745945at2759"/>
<organism evidence="1 2">
    <name type="scientific">Artemisia annua</name>
    <name type="common">Sweet wormwood</name>
    <dbReference type="NCBI Taxonomy" id="35608"/>
    <lineage>
        <taxon>Eukaryota</taxon>
        <taxon>Viridiplantae</taxon>
        <taxon>Streptophyta</taxon>
        <taxon>Embryophyta</taxon>
        <taxon>Tracheophyta</taxon>
        <taxon>Spermatophyta</taxon>
        <taxon>Magnoliopsida</taxon>
        <taxon>eudicotyledons</taxon>
        <taxon>Gunneridae</taxon>
        <taxon>Pentapetalae</taxon>
        <taxon>asterids</taxon>
        <taxon>campanulids</taxon>
        <taxon>Asterales</taxon>
        <taxon>Asteraceae</taxon>
        <taxon>Asteroideae</taxon>
        <taxon>Anthemideae</taxon>
        <taxon>Artemisiinae</taxon>
        <taxon>Artemisia</taxon>
    </lineage>
</organism>
<accession>A0A2U1PPL9</accession>
<name>A0A2U1PPL9_ARTAN</name>